<name>A0ABS1JJ38_9BURK</name>
<dbReference type="InterPro" id="IPR052378">
    <property type="entry name" value="NosR_regulator"/>
</dbReference>
<feature type="transmembrane region" description="Helical" evidence="4">
    <location>
        <begin position="761"/>
        <end position="780"/>
    </location>
</feature>
<feature type="signal peptide" evidence="5">
    <location>
        <begin position="1"/>
        <end position="22"/>
    </location>
</feature>
<evidence type="ECO:0000256" key="5">
    <source>
        <dbReference type="SAM" id="SignalP"/>
    </source>
</evidence>
<dbReference type="SMART" id="SM00900">
    <property type="entry name" value="FMN_bind"/>
    <property type="match status" value="1"/>
</dbReference>
<evidence type="ECO:0000256" key="3">
    <source>
        <dbReference type="ARBA" id="ARBA00023136"/>
    </source>
</evidence>
<keyword evidence="4" id="KW-1133">Transmembrane helix</keyword>
<dbReference type="RefSeq" id="WP_201687452.1">
    <property type="nucleotide sequence ID" value="NZ_JAEQND010000002.1"/>
</dbReference>
<sequence>MKSLLLRVLALLLALAAGAAAAADAGASYEAPLPAQLATDPDLCAWVPCRQVLPQAESFSPRKGRPPYVEAYATRDGQRKLVGYVYLSTDIVDIPGYSGKPIVTLIGMDARGVITDVKVLRHSEPILLLGIPESALARFIHQYVGRFAGAHLEIGQAAEQGDGLDAISGATVTVIAENQVILRSAREVARQVGILQPTVRPQARFALTEAARDWQSLLDEGSIQRLTVQPRDLGREGGGPPVIDLFFGDLSAPAVGRAVLGEAGFRDLRARLQAGEHAIFLLANGSESFKGSGFVRGGIFDRVQVAQDDDTFTFRDVDYLNLYDVKAPGAPAFRESGIFILRSAAFSQAYPWKLKFLANRVDRQTGTKTFASFEQEYWLPASQLEGGRPAIQRAAPAWLKIWQGRRLEIALFALLLAAGGTTYALRDRLVRRARRKDKRWVEVPKYALWIASIGFAGFFLKAQPSVTHVLTWFHEILFRWEWSLFLSDPFIFLFWIFIIASVFFWGRGMFCGWLCPYGALSELTHRIARAVGLGRFQRKLPQWLHDRLKWVKYGVFVGLLAVSFYSMPLAEKLAEIEPFKTTFLVGVLNRSWPFITFWGLLLAAAIVVERPFCKYLCPLGASLAIPSTFRWWGLKRKDECGPCTACATGCHAQAIDHRSGRIDARECLLCLDCMVMYYDDHSCPPLVKERKARTSAGLQLTPIGANGYYIPIRAVPDDRPVVATPVLPPQPQPQQGLVRWLASEVIDHLFPWNGQFLHQPLFFRAAGIGLAILVTWAWLLGAAGRLGTGILLGWWLAWSAYELVTRMACKPRVKEGPWWGRKLRPASWPDMAAYVGMKNLLIGAALFLAMQAGGALHLLQGLPRIAGLHP</sequence>
<keyword evidence="5" id="KW-0732">Signal</keyword>
<evidence type="ECO:0000259" key="6">
    <source>
        <dbReference type="SMART" id="SM00900"/>
    </source>
</evidence>
<keyword evidence="3 4" id="KW-0472">Membrane</keyword>
<feature type="transmembrane region" description="Helical" evidence="4">
    <location>
        <begin position="840"/>
        <end position="859"/>
    </location>
</feature>
<dbReference type="EMBL" id="JAEQND010000002">
    <property type="protein sequence ID" value="MBL0424211.1"/>
    <property type="molecule type" value="Genomic_DNA"/>
</dbReference>
<dbReference type="SUPFAM" id="SSF54862">
    <property type="entry name" value="4Fe-4S ferredoxins"/>
    <property type="match status" value="1"/>
</dbReference>
<feature type="transmembrane region" description="Helical" evidence="4">
    <location>
        <begin position="446"/>
        <end position="462"/>
    </location>
</feature>
<evidence type="ECO:0000256" key="1">
    <source>
        <dbReference type="ARBA" id="ARBA00004236"/>
    </source>
</evidence>
<evidence type="ECO:0000313" key="7">
    <source>
        <dbReference type="EMBL" id="MBL0424211.1"/>
    </source>
</evidence>
<comment type="subcellular location">
    <subcellularLocation>
        <location evidence="1">Cell membrane</location>
    </subcellularLocation>
</comment>
<dbReference type="InterPro" id="IPR017896">
    <property type="entry name" value="4Fe4S_Fe-S-bd"/>
</dbReference>
<gene>
    <name evidence="7" type="ORF">JI746_03740</name>
</gene>
<keyword evidence="4" id="KW-0812">Transmembrane</keyword>
<protein>
    <submittedName>
        <fullName evidence="7">4Fe-4S binding protein</fullName>
    </submittedName>
</protein>
<feature type="domain" description="FMN-binding" evidence="6">
    <location>
        <begin position="96"/>
        <end position="188"/>
    </location>
</feature>
<feature type="transmembrane region" description="Helical" evidence="4">
    <location>
        <begin position="590"/>
        <end position="608"/>
    </location>
</feature>
<keyword evidence="8" id="KW-1185">Reference proteome</keyword>
<evidence type="ECO:0000256" key="2">
    <source>
        <dbReference type="ARBA" id="ARBA00022475"/>
    </source>
</evidence>
<dbReference type="Pfam" id="PF04205">
    <property type="entry name" value="FMN_bind"/>
    <property type="match status" value="1"/>
</dbReference>
<dbReference type="InterPro" id="IPR007329">
    <property type="entry name" value="FMN-bd"/>
</dbReference>
<dbReference type="Proteomes" id="UP000622707">
    <property type="component" value="Unassembled WGS sequence"/>
</dbReference>
<feature type="transmembrane region" description="Helical" evidence="4">
    <location>
        <begin position="409"/>
        <end position="425"/>
    </location>
</feature>
<feature type="chain" id="PRO_5046070860" evidence="5">
    <location>
        <begin position="23"/>
        <end position="870"/>
    </location>
</feature>
<feature type="transmembrane region" description="Helical" evidence="4">
    <location>
        <begin position="482"/>
        <end position="505"/>
    </location>
</feature>
<evidence type="ECO:0000313" key="8">
    <source>
        <dbReference type="Proteomes" id="UP000622707"/>
    </source>
</evidence>
<organism evidence="7 8">
    <name type="scientific">Ramlibacter alkalitolerans</name>
    <dbReference type="NCBI Taxonomy" id="2039631"/>
    <lineage>
        <taxon>Bacteria</taxon>
        <taxon>Pseudomonadati</taxon>
        <taxon>Pseudomonadota</taxon>
        <taxon>Betaproteobacteria</taxon>
        <taxon>Burkholderiales</taxon>
        <taxon>Comamonadaceae</taxon>
        <taxon>Ramlibacter</taxon>
    </lineage>
</organism>
<dbReference type="PANTHER" id="PTHR30224:SF4">
    <property type="entry name" value="ELECTRON TRANSPORT PROTEIN YCCM-RELATED"/>
    <property type="match status" value="1"/>
</dbReference>
<feature type="transmembrane region" description="Helical" evidence="4">
    <location>
        <begin position="550"/>
        <end position="570"/>
    </location>
</feature>
<accession>A0ABS1JJ38</accession>
<keyword evidence="2" id="KW-1003">Cell membrane</keyword>
<dbReference type="PANTHER" id="PTHR30224">
    <property type="entry name" value="ELECTRON TRANSPORT PROTEIN"/>
    <property type="match status" value="1"/>
</dbReference>
<proteinExistence type="predicted"/>
<dbReference type="Pfam" id="PF12801">
    <property type="entry name" value="Fer4_5"/>
    <property type="match status" value="2"/>
</dbReference>
<evidence type="ECO:0000256" key="4">
    <source>
        <dbReference type="SAM" id="Phobius"/>
    </source>
</evidence>
<comment type="caution">
    <text evidence="7">The sequence shown here is derived from an EMBL/GenBank/DDBJ whole genome shotgun (WGS) entry which is preliminary data.</text>
</comment>
<reference evidence="7 8" key="1">
    <citation type="journal article" date="2017" name="Int. J. Syst. Evol. Microbiol.">
        <title>Ramlibacter alkalitolerans sp. nov., alkali-tolerant bacterium isolated from soil of ginseng.</title>
        <authorList>
            <person name="Lee D.H."/>
            <person name="Cha C.J."/>
        </authorList>
    </citation>
    <scope>NUCLEOTIDE SEQUENCE [LARGE SCALE GENOMIC DNA]</scope>
    <source>
        <strain evidence="7 8">KACC 19305</strain>
    </source>
</reference>
<feature type="transmembrane region" description="Helical" evidence="4">
    <location>
        <begin position="786"/>
        <end position="804"/>
    </location>
</feature>